<dbReference type="Pfam" id="PF07727">
    <property type="entry name" value="RVT_2"/>
    <property type="match status" value="1"/>
</dbReference>
<reference evidence="4" key="2">
    <citation type="submission" date="2025-08" db="UniProtKB">
        <authorList>
            <consortium name="RefSeq"/>
        </authorList>
    </citation>
    <scope>IDENTIFICATION</scope>
    <source>
        <tissue evidence="4">Leaf</tissue>
    </source>
</reference>
<keyword evidence="3" id="KW-1185">Reference proteome</keyword>
<dbReference type="STRING" id="4096.A0A1U7WFT1"/>
<protein>
    <submittedName>
        <fullName evidence="4">Uncharacterized protein LOC104225933</fullName>
    </submittedName>
</protein>
<evidence type="ECO:0000259" key="2">
    <source>
        <dbReference type="Pfam" id="PF07727"/>
    </source>
</evidence>
<feature type="compositionally biased region" description="Basic and acidic residues" evidence="1">
    <location>
        <begin position="100"/>
        <end position="119"/>
    </location>
</feature>
<evidence type="ECO:0000313" key="3">
    <source>
        <dbReference type="Proteomes" id="UP000189701"/>
    </source>
</evidence>
<dbReference type="InterPro" id="IPR013103">
    <property type="entry name" value="RVT_2"/>
</dbReference>
<sequence length="181" mass="20656">MEFTLHQMDVKSSFLNGYLKEEVFVKQPPRFESKECPDHMYKLDKALYGLKQAPKVWYKRLSKFLREHGYKRGKIDNTLFLKGKETSESRKRGGKNKKVKEKESEGVRSGERGMGKRVVDSSPTSDKGRMAICGAESNKVEENLLKKVGDSYNPKKKRTSKAKTSGTARANKKRKAAPSDY</sequence>
<name>A0A1U7WFT1_NICSY</name>
<feature type="region of interest" description="Disordered" evidence="1">
    <location>
        <begin position="83"/>
        <end position="181"/>
    </location>
</feature>
<proteinExistence type="predicted"/>
<dbReference type="RefSeq" id="XP_009776111.1">
    <property type="nucleotide sequence ID" value="XM_009777809.1"/>
</dbReference>
<evidence type="ECO:0000313" key="4">
    <source>
        <dbReference type="RefSeq" id="XP_009776111.1"/>
    </source>
</evidence>
<evidence type="ECO:0000256" key="1">
    <source>
        <dbReference type="SAM" id="MobiDB-lite"/>
    </source>
</evidence>
<feature type="domain" description="Reverse transcriptase Ty1/copia-type" evidence="2">
    <location>
        <begin position="2"/>
        <end position="84"/>
    </location>
</feature>
<dbReference type="eggNOG" id="KOG0017">
    <property type="taxonomic scope" value="Eukaryota"/>
</dbReference>
<reference evidence="3" key="1">
    <citation type="journal article" date="2013" name="Genome Biol.">
        <title>Reference genomes and transcriptomes of Nicotiana sylvestris and Nicotiana tomentosiformis.</title>
        <authorList>
            <person name="Sierro N."/>
            <person name="Battey J.N."/>
            <person name="Ouadi S."/>
            <person name="Bovet L."/>
            <person name="Goepfert S."/>
            <person name="Bakaher N."/>
            <person name="Peitsch M.C."/>
            <person name="Ivanov N.V."/>
        </authorList>
    </citation>
    <scope>NUCLEOTIDE SEQUENCE [LARGE SCALE GENOMIC DNA]</scope>
</reference>
<feature type="compositionally biased region" description="Basic and acidic residues" evidence="1">
    <location>
        <begin position="138"/>
        <end position="149"/>
    </location>
</feature>
<gene>
    <name evidence="4" type="primary">LOC104225933</name>
</gene>
<dbReference type="AlphaFoldDB" id="A0A1U7WFT1"/>
<feature type="compositionally biased region" description="Basic residues" evidence="1">
    <location>
        <begin position="170"/>
        <end position="181"/>
    </location>
</feature>
<organism evidence="3 4">
    <name type="scientific">Nicotiana sylvestris</name>
    <name type="common">Wood tobacco</name>
    <name type="synonym">South American tobacco</name>
    <dbReference type="NCBI Taxonomy" id="4096"/>
    <lineage>
        <taxon>Eukaryota</taxon>
        <taxon>Viridiplantae</taxon>
        <taxon>Streptophyta</taxon>
        <taxon>Embryophyta</taxon>
        <taxon>Tracheophyta</taxon>
        <taxon>Spermatophyta</taxon>
        <taxon>Magnoliopsida</taxon>
        <taxon>eudicotyledons</taxon>
        <taxon>Gunneridae</taxon>
        <taxon>Pentapetalae</taxon>
        <taxon>asterids</taxon>
        <taxon>lamiids</taxon>
        <taxon>Solanales</taxon>
        <taxon>Solanaceae</taxon>
        <taxon>Nicotianoideae</taxon>
        <taxon>Nicotianeae</taxon>
        <taxon>Nicotiana</taxon>
    </lineage>
</organism>
<dbReference type="Proteomes" id="UP000189701">
    <property type="component" value="Unplaced"/>
</dbReference>
<accession>A0A1U7WFT1</accession>